<keyword evidence="3" id="KW-1185">Reference proteome</keyword>
<sequence>MSDINHRGYQSRLEQLKRILQQYNLQVSNITPVAYQELGPCPYNNFIYKIELSKPAESSVFRGPDQISNPCTTPPSDGALVYILRMSNPEAMGINPRASRIENEVAAMFLARKGLDNFQAGLGDLVPSIYAFCSKPSLPGDLPWALVEYKVGVPLDEFFDSQSEVRRESIIEQVSDVISGLQNCPLPPGVDSYGGLGVAKDGIISAEMTITRGGPWSTYEMLLKARLEHELHDADMSPVIKGWQENGVRQRLQSLIDKFKLSVPEQKALVHGDLTMNNMLINPETSKLTALLDFDFASIAHPVHEFLVSLQDLGCNIMGPYGEDPTNGKLSQALLSGNFSADIPGDLWWNGRTLNADLVKRGMQRPSDMVGIEVLFQWRALEQLICPFHLAAPFIIHRLTDEQREEARKKAESELIDQMEVLDKSISAVL</sequence>
<dbReference type="VEuPathDB" id="FungiDB:ASPZODRAFT_20876"/>
<evidence type="ECO:0000313" key="3">
    <source>
        <dbReference type="Proteomes" id="UP000184188"/>
    </source>
</evidence>
<feature type="domain" description="Aminoglycoside phosphotransferase" evidence="1">
    <location>
        <begin position="98"/>
        <end position="314"/>
    </location>
</feature>
<accession>A0A1L9S4D9</accession>
<dbReference type="GeneID" id="34614154"/>
<dbReference type="InterPro" id="IPR011009">
    <property type="entry name" value="Kinase-like_dom_sf"/>
</dbReference>
<dbReference type="OrthoDB" id="2831558at2759"/>
<dbReference type="Pfam" id="PF01636">
    <property type="entry name" value="APH"/>
    <property type="match status" value="1"/>
</dbReference>
<evidence type="ECO:0000313" key="2">
    <source>
        <dbReference type="EMBL" id="OJJ42009.1"/>
    </source>
</evidence>
<dbReference type="InterPro" id="IPR051678">
    <property type="entry name" value="AGP_Transferase"/>
</dbReference>
<dbReference type="Gene3D" id="3.90.1200.10">
    <property type="match status" value="1"/>
</dbReference>
<evidence type="ECO:0000259" key="1">
    <source>
        <dbReference type="Pfam" id="PF01636"/>
    </source>
</evidence>
<dbReference type="AlphaFoldDB" id="A0A1L9S4D9"/>
<dbReference type="RefSeq" id="XP_022576519.1">
    <property type="nucleotide sequence ID" value="XM_022727690.1"/>
</dbReference>
<protein>
    <recommendedName>
        <fullName evidence="1">Aminoglycoside phosphotransferase domain-containing protein</fullName>
    </recommendedName>
</protein>
<reference evidence="3" key="1">
    <citation type="journal article" date="2017" name="Genome Biol.">
        <title>Comparative genomics reveals high biological diversity and specific adaptations in the industrially and medically important fungal genus Aspergillus.</title>
        <authorList>
            <person name="de Vries R.P."/>
            <person name="Riley R."/>
            <person name="Wiebenga A."/>
            <person name="Aguilar-Osorio G."/>
            <person name="Amillis S."/>
            <person name="Uchima C.A."/>
            <person name="Anderluh G."/>
            <person name="Asadollahi M."/>
            <person name="Askin M."/>
            <person name="Barry K."/>
            <person name="Battaglia E."/>
            <person name="Bayram O."/>
            <person name="Benocci T."/>
            <person name="Braus-Stromeyer S.A."/>
            <person name="Caldana C."/>
            <person name="Canovas D."/>
            <person name="Cerqueira G.C."/>
            <person name="Chen F."/>
            <person name="Chen W."/>
            <person name="Choi C."/>
            <person name="Clum A."/>
            <person name="Dos Santos R.A."/>
            <person name="Damasio A.R."/>
            <person name="Diallinas G."/>
            <person name="Emri T."/>
            <person name="Fekete E."/>
            <person name="Flipphi M."/>
            <person name="Freyberg S."/>
            <person name="Gallo A."/>
            <person name="Gournas C."/>
            <person name="Habgood R."/>
            <person name="Hainaut M."/>
            <person name="Harispe M.L."/>
            <person name="Henrissat B."/>
            <person name="Hilden K.S."/>
            <person name="Hope R."/>
            <person name="Hossain A."/>
            <person name="Karabika E."/>
            <person name="Karaffa L."/>
            <person name="Karanyi Z."/>
            <person name="Krasevec N."/>
            <person name="Kuo A."/>
            <person name="Kusch H."/>
            <person name="LaButti K."/>
            <person name="Lagendijk E.L."/>
            <person name="Lapidus A."/>
            <person name="Levasseur A."/>
            <person name="Lindquist E."/>
            <person name="Lipzen A."/>
            <person name="Logrieco A.F."/>
            <person name="MacCabe A."/>
            <person name="Maekelae M.R."/>
            <person name="Malavazi I."/>
            <person name="Melin P."/>
            <person name="Meyer V."/>
            <person name="Mielnichuk N."/>
            <person name="Miskei M."/>
            <person name="Molnar A.P."/>
            <person name="Mule G."/>
            <person name="Ngan C.Y."/>
            <person name="Orejas M."/>
            <person name="Orosz E."/>
            <person name="Ouedraogo J.P."/>
            <person name="Overkamp K.M."/>
            <person name="Park H.-S."/>
            <person name="Perrone G."/>
            <person name="Piumi F."/>
            <person name="Punt P.J."/>
            <person name="Ram A.F."/>
            <person name="Ramon A."/>
            <person name="Rauscher S."/>
            <person name="Record E."/>
            <person name="Riano-Pachon D.M."/>
            <person name="Robert V."/>
            <person name="Roehrig J."/>
            <person name="Ruller R."/>
            <person name="Salamov A."/>
            <person name="Salih N.S."/>
            <person name="Samson R.A."/>
            <person name="Sandor E."/>
            <person name="Sanguinetti M."/>
            <person name="Schuetze T."/>
            <person name="Sepcic K."/>
            <person name="Shelest E."/>
            <person name="Sherlock G."/>
            <person name="Sophianopoulou V."/>
            <person name="Squina F.M."/>
            <person name="Sun H."/>
            <person name="Susca A."/>
            <person name="Todd R.B."/>
            <person name="Tsang A."/>
            <person name="Unkles S.E."/>
            <person name="van de Wiele N."/>
            <person name="van Rossen-Uffink D."/>
            <person name="Oliveira J.V."/>
            <person name="Vesth T.C."/>
            <person name="Visser J."/>
            <person name="Yu J.-H."/>
            <person name="Zhou M."/>
            <person name="Andersen M.R."/>
            <person name="Archer D.B."/>
            <person name="Baker S.E."/>
            <person name="Benoit I."/>
            <person name="Brakhage A.A."/>
            <person name="Braus G.H."/>
            <person name="Fischer R."/>
            <person name="Frisvad J.C."/>
            <person name="Goldman G.H."/>
            <person name="Houbraken J."/>
            <person name="Oakley B."/>
            <person name="Pocsi I."/>
            <person name="Scazzocchio C."/>
            <person name="Seiboth B."/>
            <person name="vanKuyk P.A."/>
            <person name="Wortman J."/>
            <person name="Dyer P.S."/>
            <person name="Grigoriev I.V."/>
        </authorList>
    </citation>
    <scope>NUCLEOTIDE SEQUENCE [LARGE SCALE GENOMIC DNA]</scope>
    <source>
        <strain evidence="3">CBS 506.65</strain>
    </source>
</reference>
<dbReference type="STRING" id="1073090.A0A1L9S4D9"/>
<organism evidence="2 3">
    <name type="scientific">Penicilliopsis zonata CBS 506.65</name>
    <dbReference type="NCBI Taxonomy" id="1073090"/>
    <lineage>
        <taxon>Eukaryota</taxon>
        <taxon>Fungi</taxon>
        <taxon>Dikarya</taxon>
        <taxon>Ascomycota</taxon>
        <taxon>Pezizomycotina</taxon>
        <taxon>Eurotiomycetes</taxon>
        <taxon>Eurotiomycetidae</taxon>
        <taxon>Eurotiales</taxon>
        <taxon>Aspergillaceae</taxon>
        <taxon>Penicilliopsis</taxon>
    </lineage>
</organism>
<dbReference type="SUPFAM" id="SSF56112">
    <property type="entry name" value="Protein kinase-like (PK-like)"/>
    <property type="match status" value="1"/>
</dbReference>
<dbReference type="Proteomes" id="UP000184188">
    <property type="component" value="Unassembled WGS sequence"/>
</dbReference>
<dbReference type="PANTHER" id="PTHR21310:SF15">
    <property type="entry name" value="AMINOGLYCOSIDE PHOSPHOTRANSFERASE DOMAIN-CONTAINING PROTEIN"/>
    <property type="match status" value="1"/>
</dbReference>
<gene>
    <name evidence="2" type="ORF">ASPZODRAFT_20876</name>
</gene>
<name>A0A1L9S4D9_9EURO</name>
<dbReference type="InterPro" id="IPR002575">
    <property type="entry name" value="Aminoglycoside_PTrfase"/>
</dbReference>
<dbReference type="PANTHER" id="PTHR21310">
    <property type="entry name" value="AMINOGLYCOSIDE PHOSPHOTRANSFERASE-RELATED-RELATED"/>
    <property type="match status" value="1"/>
</dbReference>
<proteinExistence type="predicted"/>
<dbReference type="EMBL" id="KV878385">
    <property type="protein sequence ID" value="OJJ42009.1"/>
    <property type="molecule type" value="Genomic_DNA"/>
</dbReference>